<evidence type="ECO:0000256" key="1">
    <source>
        <dbReference type="ARBA" id="ARBA00004141"/>
    </source>
</evidence>
<comment type="subcellular location">
    <subcellularLocation>
        <location evidence="1">Membrane</location>
        <topology evidence="1">Multi-pass membrane protein</topology>
    </subcellularLocation>
</comment>
<dbReference type="Pfam" id="PF04893">
    <property type="entry name" value="Yip1"/>
    <property type="match status" value="1"/>
</dbReference>
<evidence type="ECO:0000256" key="3">
    <source>
        <dbReference type="ARBA" id="ARBA00022989"/>
    </source>
</evidence>
<evidence type="ECO:0000256" key="2">
    <source>
        <dbReference type="ARBA" id="ARBA00022692"/>
    </source>
</evidence>
<sequence length="239" mass="26355">MNESNFGENQVDYSKMSFIKRVIGVICFPGKVMQSLEQKPRVLFGILLTALVPLVMILSTLPMYMEYTRGVLESTYAKMNIEITEQQLEQTLSISQYSSIIGGPIGAVIMLLIYALVIWSIIKIFKGEGKFKQVLSVIGYATVISALSTIVTIITTRLTGVFSDVSFTSIASLIPEMKGSFIYGMSKMIEVFTIWQYAVIAIGITTVSKLSKKKVYIIVACIFALLAVYSGITEVTAMS</sequence>
<dbReference type="KEGG" id="rher:EHE19_012470"/>
<feature type="domain" description="Yip1" evidence="5">
    <location>
        <begin position="23"/>
        <end position="228"/>
    </location>
</feature>
<dbReference type="Proteomes" id="UP000306409">
    <property type="component" value="Chromosome"/>
</dbReference>
<dbReference type="AlphaFoldDB" id="A0A4U7JI72"/>
<keyword evidence="2" id="KW-0812">Transmembrane</keyword>
<keyword evidence="3" id="KW-1133">Transmembrane helix</keyword>
<evidence type="ECO:0000259" key="5">
    <source>
        <dbReference type="Pfam" id="PF04893"/>
    </source>
</evidence>
<accession>A0A4U7JI72</accession>
<evidence type="ECO:0000256" key="4">
    <source>
        <dbReference type="ARBA" id="ARBA00023136"/>
    </source>
</evidence>
<keyword evidence="7" id="KW-1185">Reference proteome</keyword>
<evidence type="ECO:0000313" key="7">
    <source>
        <dbReference type="Proteomes" id="UP000306409"/>
    </source>
</evidence>
<dbReference type="InterPro" id="IPR006977">
    <property type="entry name" value="Yip1_dom"/>
</dbReference>
<proteinExistence type="predicted"/>
<name>A0A4U7JI72_9FIRM</name>
<dbReference type="OrthoDB" id="1715999at2"/>
<protein>
    <submittedName>
        <fullName evidence="6">YIP1 family protein</fullName>
    </submittedName>
</protein>
<organism evidence="6 7">
    <name type="scientific">Ruminiclostridium herbifermentans</name>
    <dbReference type="NCBI Taxonomy" id="2488810"/>
    <lineage>
        <taxon>Bacteria</taxon>
        <taxon>Bacillati</taxon>
        <taxon>Bacillota</taxon>
        <taxon>Clostridia</taxon>
        <taxon>Eubacteriales</taxon>
        <taxon>Oscillospiraceae</taxon>
        <taxon>Ruminiclostridium</taxon>
    </lineage>
</organism>
<keyword evidence="4" id="KW-0472">Membrane</keyword>
<dbReference type="EMBL" id="CP061336">
    <property type="protein sequence ID" value="QNU68863.1"/>
    <property type="molecule type" value="Genomic_DNA"/>
</dbReference>
<evidence type="ECO:0000313" key="6">
    <source>
        <dbReference type="EMBL" id="QNU68863.1"/>
    </source>
</evidence>
<gene>
    <name evidence="6" type="ORF">EHE19_012470</name>
</gene>
<dbReference type="GO" id="GO:0016020">
    <property type="term" value="C:membrane"/>
    <property type="evidence" value="ECO:0007669"/>
    <property type="project" value="UniProtKB-SubCell"/>
</dbReference>
<reference evidence="6 7" key="1">
    <citation type="submission" date="2020-09" db="EMBL/GenBank/DDBJ databases">
        <title>Characterization and genome sequencing of Ruminiclostridium sp. nov. MA18.</title>
        <authorList>
            <person name="Rettenmaier R."/>
            <person name="Kowollik M.-L."/>
            <person name="Liebl W."/>
            <person name="Zverlov V."/>
        </authorList>
    </citation>
    <scope>NUCLEOTIDE SEQUENCE [LARGE SCALE GENOMIC DNA]</scope>
    <source>
        <strain evidence="6 7">MA18</strain>
    </source>
</reference>